<gene>
    <name evidence="1" type="ORF">POPTR_011G063300v4</name>
</gene>
<name>A0ACC0S7J7_POPTR</name>
<sequence length="144" mass="16019">MDSYGSQRLVALAQQLRFYKPPSPSPDEIEEQNIEESAGKVVSQVGFQESATSIFKDRERFRPKRAAVLVCIFEGDAGEFRVILTKRSSRLSTHSGEVSLPGGKVDERDKDDFETATREAKEEIGLDPSLVDVVTVLEPFLSKV</sequence>
<protein>
    <submittedName>
        <fullName evidence="1">Uncharacterized protein</fullName>
    </submittedName>
</protein>
<accession>A0ACC0S7J7</accession>
<evidence type="ECO:0000313" key="1">
    <source>
        <dbReference type="EMBL" id="KAI9385389.1"/>
    </source>
</evidence>
<dbReference type="EMBL" id="CM009300">
    <property type="protein sequence ID" value="KAI9385389.1"/>
    <property type="molecule type" value="Genomic_DNA"/>
</dbReference>
<proteinExistence type="predicted"/>
<keyword evidence="2" id="KW-1185">Reference proteome</keyword>
<organism evidence="1 2">
    <name type="scientific">Populus trichocarpa</name>
    <name type="common">Western balsam poplar</name>
    <name type="synonym">Populus balsamifera subsp. trichocarpa</name>
    <dbReference type="NCBI Taxonomy" id="3694"/>
    <lineage>
        <taxon>Eukaryota</taxon>
        <taxon>Viridiplantae</taxon>
        <taxon>Streptophyta</taxon>
        <taxon>Embryophyta</taxon>
        <taxon>Tracheophyta</taxon>
        <taxon>Spermatophyta</taxon>
        <taxon>Magnoliopsida</taxon>
        <taxon>eudicotyledons</taxon>
        <taxon>Gunneridae</taxon>
        <taxon>Pentapetalae</taxon>
        <taxon>rosids</taxon>
        <taxon>fabids</taxon>
        <taxon>Malpighiales</taxon>
        <taxon>Salicaceae</taxon>
        <taxon>Saliceae</taxon>
        <taxon>Populus</taxon>
    </lineage>
</organism>
<evidence type="ECO:0000313" key="2">
    <source>
        <dbReference type="Proteomes" id="UP000006729"/>
    </source>
</evidence>
<dbReference type="Proteomes" id="UP000006729">
    <property type="component" value="Chromosome 11"/>
</dbReference>
<reference evidence="1 2" key="1">
    <citation type="journal article" date="2006" name="Science">
        <title>The genome of black cottonwood, Populus trichocarpa (Torr. &amp; Gray).</title>
        <authorList>
            <person name="Tuskan G.A."/>
            <person name="Difazio S."/>
            <person name="Jansson S."/>
            <person name="Bohlmann J."/>
            <person name="Grigoriev I."/>
            <person name="Hellsten U."/>
            <person name="Putnam N."/>
            <person name="Ralph S."/>
            <person name="Rombauts S."/>
            <person name="Salamov A."/>
            <person name="Schein J."/>
            <person name="Sterck L."/>
            <person name="Aerts A."/>
            <person name="Bhalerao R.R."/>
            <person name="Bhalerao R.P."/>
            <person name="Blaudez D."/>
            <person name="Boerjan W."/>
            <person name="Brun A."/>
            <person name="Brunner A."/>
            <person name="Busov V."/>
            <person name="Campbell M."/>
            <person name="Carlson J."/>
            <person name="Chalot M."/>
            <person name="Chapman J."/>
            <person name="Chen G.L."/>
            <person name="Cooper D."/>
            <person name="Coutinho P.M."/>
            <person name="Couturier J."/>
            <person name="Covert S."/>
            <person name="Cronk Q."/>
            <person name="Cunningham R."/>
            <person name="Davis J."/>
            <person name="Degroeve S."/>
            <person name="Dejardin A."/>
            <person name="Depamphilis C."/>
            <person name="Detter J."/>
            <person name="Dirks B."/>
            <person name="Dubchak I."/>
            <person name="Duplessis S."/>
            <person name="Ehlting J."/>
            <person name="Ellis B."/>
            <person name="Gendler K."/>
            <person name="Goodstein D."/>
            <person name="Gribskov M."/>
            <person name="Grimwood J."/>
            <person name="Groover A."/>
            <person name="Gunter L."/>
            <person name="Hamberger B."/>
            <person name="Heinze B."/>
            <person name="Helariutta Y."/>
            <person name="Henrissat B."/>
            <person name="Holligan D."/>
            <person name="Holt R."/>
            <person name="Huang W."/>
            <person name="Islam-Faridi N."/>
            <person name="Jones S."/>
            <person name="Jones-Rhoades M."/>
            <person name="Jorgensen R."/>
            <person name="Joshi C."/>
            <person name="Kangasjarvi J."/>
            <person name="Karlsson J."/>
            <person name="Kelleher C."/>
            <person name="Kirkpatrick R."/>
            <person name="Kirst M."/>
            <person name="Kohler A."/>
            <person name="Kalluri U."/>
            <person name="Larimer F."/>
            <person name="Leebens-Mack J."/>
            <person name="Leple J.C."/>
            <person name="Locascio P."/>
            <person name="Lou Y."/>
            <person name="Lucas S."/>
            <person name="Martin F."/>
            <person name="Montanini B."/>
            <person name="Napoli C."/>
            <person name="Nelson D.R."/>
            <person name="Nelson C."/>
            <person name="Nieminen K."/>
            <person name="Nilsson O."/>
            <person name="Pereda V."/>
            <person name="Peter G."/>
            <person name="Philippe R."/>
            <person name="Pilate G."/>
            <person name="Poliakov A."/>
            <person name="Razumovskaya J."/>
            <person name="Richardson P."/>
            <person name="Rinaldi C."/>
            <person name="Ritland K."/>
            <person name="Rouze P."/>
            <person name="Ryaboy D."/>
            <person name="Schmutz J."/>
            <person name="Schrader J."/>
            <person name="Segerman B."/>
            <person name="Shin H."/>
            <person name="Siddiqui A."/>
            <person name="Sterky F."/>
            <person name="Terry A."/>
            <person name="Tsai C.J."/>
            <person name="Uberbacher E."/>
            <person name="Unneberg P."/>
            <person name="Vahala J."/>
            <person name="Wall K."/>
            <person name="Wessler S."/>
            <person name="Yang G."/>
            <person name="Yin T."/>
            <person name="Douglas C."/>
            <person name="Marra M."/>
            <person name="Sandberg G."/>
            <person name="Van de Peer Y."/>
            <person name="Rokhsar D."/>
        </authorList>
    </citation>
    <scope>NUCLEOTIDE SEQUENCE [LARGE SCALE GENOMIC DNA]</scope>
    <source>
        <strain evidence="2">cv. Nisqually</strain>
    </source>
</reference>
<comment type="caution">
    <text evidence="1">The sequence shown here is derived from an EMBL/GenBank/DDBJ whole genome shotgun (WGS) entry which is preliminary data.</text>
</comment>